<dbReference type="Proteomes" id="UP000789595">
    <property type="component" value="Unassembled WGS sequence"/>
</dbReference>
<feature type="region of interest" description="Disordered" evidence="1">
    <location>
        <begin position="103"/>
        <end position="125"/>
    </location>
</feature>
<feature type="compositionally biased region" description="Basic and acidic residues" evidence="1">
    <location>
        <begin position="686"/>
        <end position="695"/>
    </location>
</feature>
<reference evidence="2" key="1">
    <citation type="submission" date="2021-01" db="EMBL/GenBank/DDBJ databases">
        <authorList>
            <person name="Corre E."/>
            <person name="Pelletier E."/>
            <person name="Niang G."/>
            <person name="Scheremetjew M."/>
            <person name="Finn R."/>
            <person name="Kale V."/>
            <person name="Holt S."/>
            <person name="Cochrane G."/>
            <person name="Meng A."/>
            <person name="Brown T."/>
            <person name="Cohen L."/>
        </authorList>
    </citation>
    <scope>NUCLEOTIDE SEQUENCE</scope>
    <source>
        <strain evidence="2">CCMP1756</strain>
    </source>
</reference>
<feature type="compositionally biased region" description="Pro residues" evidence="1">
    <location>
        <begin position="667"/>
        <end position="679"/>
    </location>
</feature>
<dbReference type="AlphaFoldDB" id="A0A6S8SVB6"/>
<proteinExistence type="predicted"/>
<dbReference type="EMBL" id="HBIW01005116">
    <property type="protein sequence ID" value="CAE0688755.1"/>
    <property type="molecule type" value="Transcribed_RNA"/>
</dbReference>
<feature type="region of interest" description="Disordered" evidence="1">
    <location>
        <begin position="666"/>
        <end position="705"/>
    </location>
</feature>
<keyword evidence="5" id="KW-1185">Reference proteome</keyword>
<feature type="region of interest" description="Disordered" evidence="1">
    <location>
        <begin position="1"/>
        <end position="21"/>
    </location>
</feature>
<protein>
    <submittedName>
        <fullName evidence="2">Uncharacterized protein</fullName>
    </submittedName>
</protein>
<feature type="compositionally biased region" description="Basic and acidic residues" evidence="1">
    <location>
        <begin position="8"/>
        <end position="19"/>
    </location>
</feature>
<organism evidence="2">
    <name type="scientific">Pelagomonas calceolata</name>
    <dbReference type="NCBI Taxonomy" id="35677"/>
    <lineage>
        <taxon>Eukaryota</taxon>
        <taxon>Sar</taxon>
        <taxon>Stramenopiles</taxon>
        <taxon>Ochrophyta</taxon>
        <taxon>Pelagophyceae</taxon>
        <taxon>Pelagomonadales</taxon>
        <taxon>Pelagomonadaceae</taxon>
        <taxon>Pelagomonas</taxon>
    </lineage>
</organism>
<dbReference type="EMBL" id="CAKKNE010000003">
    <property type="protein sequence ID" value="CAH0370357.1"/>
    <property type="molecule type" value="Genomic_DNA"/>
</dbReference>
<evidence type="ECO:0000313" key="3">
    <source>
        <dbReference type="EMBL" id="CAE0688755.1"/>
    </source>
</evidence>
<gene>
    <name evidence="2" type="ORF">PCAL00307_LOCUS4188</name>
    <name evidence="3" type="ORF">PCAL00307_LOCUS4189</name>
    <name evidence="4" type="ORF">PECAL_3P02360</name>
</gene>
<evidence type="ECO:0000313" key="4">
    <source>
        <dbReference type="EMBL" id="CAH0370357.1"/>
    </source>
</evidence>
<accession>A0A6S8SVB6</accession>
<name>A0A6S8SVB6_9STRA</name>
<feature type="compositionally biased region" description="Basic and acidic residues" evidence="1">
    <location>
        <begin position="116"/>
        <end position="125"/>
    </location>
</feature>
<evidence type="ECO:0000256" key="1">
    <source>
        <dbReference type="SAM" id="MobiDB-lite"/>
    </source>
</evidence>
<dbReference type="EMBL" id="HBIW01005115">
    <property type="protein sequence ID" value="CAE0688754.1"/>
    <property type="molecule type" value="Transcribed_RNA"/>
</dbReference>
<evidence type="ECO:0000313" key="2">
    <source>
        <dbReference type="EMBL" id="CAE0688754.1"/>
    </source>
</evidence>
<reference evidence="4" key="2">
    <citation type="submission" date="2021-11" db="EMBL/GenBank/DDBJ databases">
        <authorList>
            <consortium name="Genoscope - CEA"/>
            <person name="William W."/>
        </authorList>
    </citation>
    <scope>NUCLEOTIDE SEQUENCE</scope>
</reference>
<evidence type="ECO:0000313" key="5">
    <source>
        <dbReference type="Proteomes" id="UP000789595"/>
    </source>
</evidence>
<sequence>MEQTPPWKPKEPPYTEKHYRGQPSAHQLKLILFHHAVEIVGHKLSQPDSRSLAIDLMASTASPDQVKIRDAAWAKRDEVWAKYRRACSEYEEAQRNAPEEVYKAGSVGDRKRKRDKDKEDELQKAAEDEKARAAFLAKMQDKLDKDKEAFVTEIEALIENESMRPAIEAIMKHGMCECAGAHGVMCAWVLMTWFAAEAFRAKHGAEASSVLASMGDEQKSTYLVTSMKQIPKLDGDVEAQLETAASGAWRTMEGLQWPPEHKFVEATCRRSIEKDLQPSTRWSGNNRAEKLDSMVVKECGMSQDDARKLEESEKFNMLVEKKRQKYVTPLEQMSRHHELFEALVTYPSTLDEMARLVKTIVAMAHGDTLLTNRHCAVLDERAVLRRRDQYLEAEQKGEIGNLEKFYSGPGNREDRGFEIGKKFTTTLMTKQGLPECTKVGRGRLSLLDEGDAKLNVDSLLTTTGVARCYVISGAVRDVENTKEAAAGRVVVACLVGNEVWHVMGNPGHFAMLNPFTPNCFMMLATKFLTVLALGYRQSTSLVPAVKMVTSDDGGVMVGEASDQEMKASVKCVAPKLAAQMDTVMARAVKVIGENNTTDASVRLLAARVASASSSGALASLESSDGGVGTGFGVDVGALRNLIDSMPNIADISKAVGPLGHILCSCPTPDPPPAPAPAPQPTNVNDTDPRNAWTDREWDEFAQQHG</sequence>